<feature type="region of interest" description="Disordered" evidence="1">
    <location>
        <begin position="320"/>
        <end position="351"/>
    </location>
</feature>
<feature type="compositionally biased region" description="Polar residues" evidence="1">
    <location>
        <begin position="336"/>
        <end position="351"/>
    </location>
</feature>
<dbReference type="PROSITE" id="PS00028">
    <property type="entry name" value="ZINC_FINGER_C2H2_1"/>
    <property type="match status" value="1"/>
</dbReference>
<dbReference type="Proteomes" id="UP000037460">
    <property type="component" value="Unassembled WGS sequence"/>
</dbReference>
<proteinExistence type="predicted"/>
<keyword evidence="4" id="KW-1185">Reference proteome</keyword>
<protein>
    <recommendedName>
        <fullName evidence="2">C2H2-type domain-containing protein</fullName>
    </recommendedName>
</protein>
<accession>A0A0M0JS03</accession>
<name>A0A0M0JS03_9EUKA</name>
<dbReference type="EMBL" id="JWZX01002425">
    <property type="protein sequence ID" value="KOO29374.1"/>
    <property type="molecule type" value="Genomic_DNA"/>
</dbReference>
<feature type="non-terminal residue" evidence="3">
    <location>
        <position position="1"/>
    </location>
</feature>
<evidence type="ECO:0000256" key="1">
    <source>
        <dbReference type="SAM" id="MobiDB-lite"/>
    </source>
</evidence>
<evidence type="ECO:0000259" key="2">
    <source>
        <dbReference type="PROSITE" id="PS00028"/>
    </source>
</evidence>
<feature type="compositionally biased region" description="Low complexity" evidence="1">
    <location>
        <begin position="9"/>
        <end position="26"/>
    </location>
</feature>
<evidence type="ECO:0000313" key="3">
    <source>
        <dbReference type="EMBL" id="KOO29374.1"/>
    </source>
</evidence>
<comment type="caution">
    <text evidence="3">The sequence shown here is derived from an EMBL/GenBank/DDBJ whole genome shotgun (WGS) entry which is preliminary data.</text>
</comment>
<feature type="region of interest" description="Disordered" evidence="1">
    <location>
        <begin position="1"/>
        <end position="59"/>
    </location>
</feature>
<feature type="domain" description="C2H2-type" evidence="2">
    <location>
        <begin position="69"/>
        <end position="92"/>
    </location>
</feature>
<dbReference type="InterPro" id="IPR013087">
    <property type="entry name" value="Znf_C2H2_type"/>
</dbReference>
<organism evidence="3 4">
    <name type="scientific">Chrysochromulina tobinii</name>
    <dbReference type="NCBI Taxonomy" id="1460289"/>
    <lineage>
        <taxon>Eukaryota</taxon>
        <taxon>Haptista</taxon>
        <taxon>Haptophyta</taxon>
        <taxon>Prymnesiophyceae</taxon>
        <taxon>Prymnesiales</taxon>
        <taxon>Chrysochromulinaceae</taxon>
        <taxon>Chrysochromulina</taxon>
    </lineage>
</organism>
<dbReference type="OrthoDB" id="342064at2759"/>
<feature type="compositionally biased region" description="Pro residues" evidence="1">
    <location>
        <begin position="28"/>
        <end position="38"/>
    </location>
</feature>
<evidence type="ECO:0000313" key="4">
    <source>
        <dbReference type="Proteomes" id="UP000037460"/>
    </source>
</evidence>
<dbReference type="AlphaFoldDB" id="A0A0M0JS03"/>
<sequence length="351" mass="36566">RLLLQCLKEGAPASEAAGRSRAGRASQPNPPMMLPPTGAPALENDGSNDAGPRASGDDAKEEVGVIYTCKFPGCTRQYASTDGVRKHCRKSHVEWLRRVDEEKASLGCRWAAYCTRQVIEEGGDDPRTTPVGSKRAREIIVEGHAQYQGTFSEAAVAVAQQGVAKSSSHGQSSSTISSSGAFGGRLSENASAAPLGSDRAFGGTTGKSLVPPKVEHRSASFENVVPPDMVCVPQDVPQDLSASLVAQDSKLTPNAQARKRLGEIADADGTAASVVSQGGSWGAVSGSWGATGANFFAWGMPPLKRGLSLADTRDALPPAVSTPVAECAHEDPESQAPPSRNESFLDSILAT</sequence>
<reference evidence="4" key="1">
    <citation type="journal article" date="2015" name="PLoS Genet.">
        <title>Genome Sequence and Transcriptome Analyses of Chrysochromulina tobin: Metabolic Tools for Enhanced Algal Fitness in the Prominent Order Prymnesiales (Haptophyceae).</title>
        <authorList>
            <person name="Hovde B.T."/>
            <person name="Deodato C.R."/>
            <person name="Hunsperger H.M."/>
            <person name="Ryken S.A."/>
            <person name="Yost W."/>
            <person name="Jha R.K."/>
            <person name="Patterson J."/>
            <person name="Monnat R.J. Jr."/>
            <person name="Barlow S.B."/>
            <person name="Starkenburg S.R."/>
            <person name="Cattolico R.A."/>
        </authorList>
    </citation>
    <scope>NUCLEOTIDE SEQUENCE</scope>
    <source>
        <strain evidence="4">CCMP291</strain>
    </source>
</reference>
<gene>
    <name evidence="3" type="ORF">Ctob_006868</name>
</gene>